<keyword evidence="4" id="KW-1185">Reference proteome</keyword>
<feature type="compositionally biased region" description="Low complexity" evidence="1">
    <location>
        <begin position="211"/>
        <end position="229"/>
    </location>
</feature>
<feature type="region of interest" description="Disordered" evidence="1">
    <location>
        <begin position="210"/>
        <end position="229"/>
    </location>
</feature>
<comment type="caution">
    <text evidence="3">The sequence shown here is derived from an EMBL/GenBank/DDBJ whole genome shotgun (WGS) entry which is preliminary data.</text>
</comment>
<organism evidence="3 4">
    <name type="scientific">Clohesyomyces aquaticus</name>
    <dbReference type="NCBI Taxonomy" id="1231657"/>
    <lineage>
        <taxon>Eukaryota</taxon>
        <taxon>Fungi</taxon>
        <taxon>Dikarya</taxon>
        <taxon>Ascomycota</taxon>
        <taxon>Pezizomycotina</taxon>
        <taxon>Dothideomycetes</taxon>
        <taxon>Pleosporomycetidae</taxon>
        <taxon>Pleosporales</taxon>
        <taxon>Lindgomycetaceae</taxon>
        <taxon>Clohesyomyces</taxon>
    </lineage>
</organism>
<protein>
    <recommendedName>
        <fullName evidence="2">DUF7730 domain-containing protein</fullName>
    </recommendedName>
</protein>
<feature type="domain" description="DUF7730" evidence="2">
    <location>
        <begin position="13"/>
        <end position="145"/>
    </location>
</feature>
<evidence type="ECO:0000313" key="4">
    <source>
        <dbReference type="Proteomes" id="UP000193144"/>
    </source>
</evidence>
<gene>
    <name evidence="3" type="ORF">BCR34DRAFT_212293</name>
</gene>
<dbReference type="AlphaFoldDB" id="A0A1Y1ZYD1"/>
<dbReference type="Pfam" id="PF24864">
    <property type="entry name" value="DUF7730"/>
    <property type="match status" value="1"/>
</dbReference>
<accession>A0A1Y1ZYD1</accession>
<sequence length="433" mass="49031">MRTMAIIQTSVDPQLESSFFVPPVEIRDAIYVYLVPERRIHLFLRNQRLQLSGCDQPDKDDTPYHPKYPQFDPRTCQNSDDHVYWRRLQSPWGPHWRCEESVNDGAAESYLFATDVLLTCKRMFAEFAGYMASKIALHINDLDALKVFLPIPRSGSLPESESAFDLQSCIPTYSFTLLDHLLPNLTVLEITMKLPVSVYTAIEHASTCKITPPSSNPASSSTPTSAASTDPESLISAWTNFPRSLPHLSKLRQLKIWLDHDETCSWTQVVNERALLSPLEGFVRGGGLEKHALDIDISVDLPKLHPKWWSDDRHFADMGVGAGAKLEADIVVNTGPSPPSTGRHTVSMTRRYRQWWHGVLLDDGTAAFTEQYDFPEFVERGEYLAACGDYPEISREQEEVDERNALKTGYDILADWKDFLDYLDRSVCSMGTL</sequence>
<dbReference type="Proteomes" id="UP000193144">
    <property type="component" value="Unassembled WGS sequence"/>
</dbReference>
<evidence type="ECO:0000313" key="3">
    <source>
        <dbReference type="EMBL" id="ORY14785.1"/>
    </source>
</evidence>
<dbReference type="InterPro" id="IPR056632">
    <property type="entry name" value="DUF7730"/>
</dbReference>
<reference evidence="3 4" key="1">
    <citation type="submission" date="2016-07" db="EMBL/GenBank/DDBJ databases">
        <title>Pervasive Adenine N6-methylation of Active Genes in Fungi.</title>
        <authorList>
            <consortium name="DOE Joint Genome Institute"/>
            <person name="Mondo S.J."/>
            <person name="Dannebaum R.O."/>
            <person name="Kuo R.C."/>
            <person name="Labutti K."/>
            <person name="Haridas S."/>
            <person name="Kuo A."/>
            <person name="Salamov A."/>
            <person name="Ahrendt S.R."/>
            <person name="Lipzen A."/>
            <person name="Sullivan W."/>
            <person name="Andreopoulos W.B."/>
            <person name="Clum A."/>
            <person name="Lindquist E."/>
            <person name="Daum C."/>
            <person name="Ramamoorthy G.K."/>
            <person name="Gryganskyi A."/>
            <person name="Culley D."/>
            <person name="Magnuson J.K."/>
            <person name="James T.Y."/>
            <person name="O'Malley M.A."/>
            <person name="Stajich J.E."/>
            <person name="Spatafora J.W."/>
            <person name="Visel A."/>
            <person name="Grigoriev I.V."/>
        </authorList>
    </citation>
    <scope>NUCLEOTIDE SEQUENCE [LARGE SCALE GENOMIC DNA]</scope>
    <source>
        <strain evidence="3 4">CBS 115471</strain>
    </source>
</reference>
<dbReference type="STRING" id="1231657.A0A1Y1ZYD1"/>
<dbReference type="EMBL" id="MCFA01000030">
    <property type="protein sequence ID" value="ORY14785.1"/>
    <property type="molecule type" value="Genomic_DNA"/>
</dbReference>
<evidence type="ECO:0000259" key="2">
    <source>
        <dbReference type="Pfam" id="PF24864"/>
    </source>
</evidence>
<proteinExistence type="predicted"/>
<name>A0A1Y1ZYD1_9PLEO</name>
<evidence type="ECO:0000256" key="1">
    <source>
        <dbReference type="SAM" id="MobiDB-lite"/>
    </source>
</evidence>
<dbReference type="OrthoDB" id="4757095at2759"/>